<feature type="transmembrane region" description="Helical" evidence="3">
    <location>
        <begin position="530"/>
        <end position="555"/>
    </location>
</feature>
<feature type="chain" id="PRO_5041995105" evidence="4">
    <location>
        <begin position="24"/>
        <end position="691"/>
    </location>
</feature>
<dbReference type="PANTHER" id="PTHR47966:SF73">
    <property type="entry name" value="PEPTIDASE A1 DOMAIN-CONTAINING PROTEIN"/>
    <property type="match status" value="1"/>
</dbReference>
<keyword evidence="3" id="KW-0812">Transmembrane</keyword>
<protein>
    <submittedName>
        <fullName evidence="6">Aspartic peptidase domain-containing protein</fullName>
    </submittedName>
</protein>
<proteinExistence type="inferred from homology"/>
<evidence type="ECO:0000256" key="2">
    <source>
        <dbReference type="SAM" id="MobiDB-lite"/>
    </source>
</evidence>
<reference evidence="6" key="1">
    <citation type="journal article" date="2023" name="Mol. Phylogenet. Evol.">
        <title>Genome-scale phylogeny and comparative genomics of the fungal order Sordariales.</title>
        <authorList>
            <person name="Hensen N."/>
            <person name="Bonometti L."/>
            <person name="Westerberg I."/>
            <person name="Brannstrom I.O."/>
            <person name="Guillou S."/>
            <person name="Cros-Aarteil S."/>
            <person name="Calhoun S."/>
            <person name="Haridas S."/>
            <person name="Kuo A."/>
            <person name="Mondo S."/>
            <person name="Pangilinan J."/>
            <person name="Riley R."/>
            <person name="LaButti K."/>
            <person name="Andreopoulos B."/>
            <person name="Lipzen A."/>
            <person name="Chen C."/>
            <person name="Yan M."/>
            <person name="Daum C."/>
            <person name="Ng V."/>
            <person name="Clum A."/>
            <person name="Steindorff A."/>
            <person name="Ohm R.A."/>
            <person name="Martin F."/>
            <person name="Silar P."/>
            <person name="Natvig D.O."/>
            <person name="Lalanne C."/>
            <person name="Gautier V."/>
            <person name="Ament-Velasquez S.L."/>
            <person name="Kruys A."/>
            <person name="Hutchinson M.I."/>
            <person name="Powell A.J."/>
            <person name="Barry K."/>
            <person name="Miller A.N."/>
            <person name="Grigoriev I.V."/>
            <person name="Debuchy R."/>
            <person name="Gladieux P."/>
            <person name="Hiltunen Thoren M."/>
            <person name="Johannesson H."/>
        </authorList>
    </citation>
    <scope>NUCLEOTIDE SEQUENCE</scope>
    <source>
        <strain evidence="6">FGSC 1904</strain>
    </source>
</reference>
<keyword evidence="7" id="KW-1185">Reference proteome</keyword>
<dbReference type="PRINTS" id="PR00792">
    <property type="entry name" value="PEPSIN"/>
</dbReference>
<sequence>MAPYTQLHRLWPAALCLVNIANAASGHVKIPFSSPELDLVPDSSRTVSDFLVPYIIEVQVGTPLQKVSLLISTSMTDTWVPDGTSSLCDDQNPGYHDYYYDDEEESYGSNTGRVSRCVWGYFNASQSSTYRNANARYTEFDPPTFSGVARGINATDKLAISDLTLDNYPLGMVYSASSWIGVLGLGNNYSSTYYSYRDSGYPTILDRMISSGQISTKAYSIWLDDEEGLSGNILFGAVDKVRYSGDLVRLNADNPHAANNKFSTLVHSVNFTRSDESGMQSTMISNDLPLDVTIGMGEIISFLPDDLASYMASLNGAKLDKYANLYTIPCAATSWSNRTVFSFRLGGSDGPALEVHTSDLVIKPGVLTGQLSNSLSTTEKMTLNLGLEDHDTCVFGIQTWDTAATLYDGDGSQYSNSDYLNEKYYNLGNSFLRRSYMVFDVARQEIAVAPVVYKSFEASNLEDIVEFADEYMAETPESKYYCSLDFESYCPQLSINCPRGGWSCDTYRDSPDGYPDDENPYYAASSYWRMISYVLGAVFGLFVLVALVTSVVLWIRIIKKDRRTMGLPMEEEKRLMGDIEGGGDAAAGLNLQQQRQQQPNMTGVTGALSVIHEEESSPTAPARADASHERGLSPAPGMMSAPPRSPSPLSDDGVGGSRAEAASPVSEKLGTPPTDPKGKGKAVADEIGQAR</sequence>
<dbReference type="PROSITE" id="PS51767">
    <property type="entry name" value="PEPTIDASE_A1"/>
    <property type="match status" value="1"/>
</dbReference>
<dbReference type="GO" id="GO:0006508">
    <property type="term" value="P:proteolysis"/>
    <property type="evidence" value="ECO:0007669"/>
    <property type="project" value="InterPro"/>
</dbReference>
<dbReference type="SUPFAM" id="SSF50630">
    <property type="entry name" value="Acid proteases"/>
    <property type="match status" value="1"/>
</dbReference>
<dbReference type="InterPro" id="IPR033121">
    <property type="entry name" value="PEPTIDASE_A1"/>
</dbReference>
<feature type="domain" description="Peptidase A1" evidence="5">
    <location>
        <begin position="54"/>
        <end position="449"/>
    </location>
</feature>
<organism evidence="6 7">
    <name type="scientific">Sordaria brevicollis</name>
    <dbReference type="NCBI Taxonomy" id="83679"/>
    <lineage>
        <taxon>Eukaryota</taxon>
        <taxon>Fungi</taxon>
        <taxon>Dikarya</taxon>
        <taxon>Ascomycota</taxon>
        <taxon>Pezizomycotina</taxon>
        <taxon>Sordariomycetes</taxon>
        <taxon>Sordariomycetidae</taxon>
        <taxon>Sordariales</taxon>
        <taxon>Sordariaceae</taxon>
        <taxon>Sordaria</taxon>
    </lineage>
</organism>
<dbReference type="InterPro" id="IPR021109">
    <property type="entry name" value="Peptidase_aspartic_dom_sf"/>
</dbReference>
<feature type="region of interest" description="Disordered" evidence="2">
    <location>
        <begin position="612"/>
        <end position="691"/>
    </location>
</feature>
<dbReference type="EMBL" id="JAUTDP010000012">
    <property type="protein sequence ID" value="KAK3391831.1"/>
    <property type="molecule type" value="Genomic_DNA"/>
</dbReference>
<evidence type="ECO:0000313" key="7">
    <source>
        <dbReference type="Proteomes" id="UP001281003"/>
    </source>
</evidence>
<dbReference type="InterPro" id="IPR001461">
    <property type="entry name" value="Aspartic_peptidase_A1"/>
</dbReference>
<dbReference type="PANTHER" id="PTHR47966">
    <property type="entry name" value="BETA-SITE APP-CLEAVING ENZYME, ISOFORM A-RELATED"/>
    <property type="match status" value="1"/>
</dbReference>
<comment type="caution">
    <text evidence="6">The sequence shown here is derived from an EMBL/GenBank/DDBJ whole genome shotgun (WGS) entry which is preliminary data.</text>
</comment>
<accession>A0AAE0P1Y5</accession>
<evidence type="ECO:0000256" key="4">
    <source>
        <dbReference type="SAM" id="SignalP"/>
    </source>
</evidence>
<keyword evidence="3" id="KW-0472">Membrane</keyword>
<evidence type="ECO:0000256" key="3">
    <source>
        <dbReference type="SAM" id="Phobius"/>
    </source>
</evidence>
<comment type="similarity">
    <text evidence="1">Belongs to the peptidase A1 family.</text>
</comment>
<evidence type="ECO:0000256" key="1">
    <source>
        <dbReference type="ARBA" id="ARBA00007447"/>
    </source>
</evidence>
<name>A0AAE0P1Y5_SORBR</name>
<dbReference type="Proteomes" id="UP001281003">
    <property type="component" value="Unassembled WGS sequence"/>
</dbReference>
<dbReference type="GO" id="GO:0004190">
    <property type="term" value="F:aspartic-type endopeptidase activity"/>
    <property type="evidence" value="ECO:0007669"/>
    <property type="project" value="InterPro"/>
</dbReference>
<dbReference type="Gene3D" id="2.40.70.10">
    <property type="entry name" value="Acid Proteases"/>
    <property type="match status" value="2"/>
</dbReference>
<keyword evidence="4" id="KW-0732">Signal</keyword>
<feature type="signal peptide" evidence="4">
    <location>
        <begin position="1"/>
        <end position="23"/>
    </location>
</feature>
<gene>
    <name evidence="6" type="ORF">B0T20DRAFT_66833</name>
</gene>
<evidence type="ECO:0000259" key="5">
    <source>
        <dbReference type="PROSITE" id="PS51767"/>
    </source>
</evidence>
<evidence type="ECO:0000313" key="6">
    <source>
        <dbReference type="EMBL" id="KAK3391831.1"/>
    </source>
</evidence>
<dbReference type="AlphaFoldDB" id="A0AAE0P1Y5"/>
<dbReference type="Pfam" id="PF00026">
    <property type="entry name" value="Asp"/>
    <property type="match status" value="1"/>
</dbReference>
<keyword evidence="3" id="KW-1133">Transmembrane helix</keyword>
<reference evidence="6" key="2">
    <citation type="submission" date="2023-07" db="EMBL/GenBank/DDBJ databases">
        <authorList>
            <consortium name="Lawrence Berkeley National Laboratory"/>
            <person name="Haridas S."/>
            <person name="Hensen N."/>
            <person name="Bonometti L."/>
            <person name="Westerberg I."/>
            <person name="Brannstrom I.O."/>
            <person name="Guillou S."/>
            <person name="Cros-Aarteil S."/>
            <person name="Calhoun S."/>
            <person name="Kuo A."/>
            <person name="Mondo S."/>
            <person name="Pangilinan J."/>
            <person name="Riley R."/>
            <person name="LaButti K."/>
            <person name="Andreopoulos B."/>
            <person name="Lipzen A."/>
            <person name="Chen C."/>
            <person name="Yanf M."/>
            <person name="Daum C."/>
            <person name="Ng V."/>
            <person name="Clum A."/>
            <person name="Steindorff A."/>
            <person name="Ohm R."/>
            <person name="Martin F."/>
            <person name="Silar P."/>
            <person name="Natvig D."/>
            <person name="Lalanne C."/>
            <person name="Gautier V."/>
            <person name="Ament-velasquez S.L."/>
            <person name="Kruys A."/>
            <person name="Hutchinson M.I."/>
            <person name="Powell A.J."/>
            <person name="Barry K."/>
            <person name="Miller A.N."/>
            <person name="Grigoriev I.V."/>
            <person name="Debuchy R."/>
            <person name="Gladieux P."/>
            <person name="Thoren M.H."/>
            <person name="Johannesson H."/>
        </authorList>
    </citation>
    <scope>NUCLEOTIDE SEQUENCE</scope>
    <source>
        <strain evidence="6">FGSC 1904</strain>
    </source>
</reference>